<keyword evidence="2 7" id="KW-0812">Transmembrane</keyword>
<accession>A0ABR1RHW2</accession>
<feature type="domain" description="Rhodopsin" evidence="8">
    <location>
        <begin position="24"/>
        <end position="274"/>
    </location>
</feature>
<comment type="caution">
    <text evidence="9">The sequence shown here is derived from an EMBL/GenBank/DDBJ whole genome shotgun (WGS) entry which is preliminary data.</text>
</comment>
<evidence type="ECO:0000256" key="2">
    <source>
        <dbReference type="ARBA" id="ARBA00022692"/>
    </source>
</evidence>
<feature type="transmembrane region" description="Helical" evidence="7">
    <location>
        <begin position="84"/>
        <end position="107"/>
    </location>
</feature>
<comment type="subcellular location">
    <subcellularLocation>
        <location evidence="1">Membrane</location>
        <topology evidence="1">Multi-pass membrane protein</topology>
    </subcellularLocation>
</comment>
<name>A0ABR1RHW2_9PEZI</name>
<organism evidence="9 10">
    <name type="scientific">Apiospora marii</name>
    <dbReference type="NCBI Taxonomy" id="335849"/>
    <lineage>
        <taxon>Eukaryota</taxon>
        <taxon>Fungi</taxon>
        <taxon>Dikarya</taxon>
        <taxon>Ascomycota</taxon>
        <taxon>Pezizomycotina</taxon>
        <taxon>Sordariomycetes</taxon>
        <taxon>Xylariomycetidae</taxon>
        <taxon>Amphisphaeriales</taxon>
        <taxon>Apiosporaceae</taxon>
        <taxon>Apiospora</taxon>
    </lineage>
</organism>
<evidence type="ECO:0000256" key="5">
    <source>
        <dbReference type="ARBA" id="ARBA00038359"/>
    </source>
</evidence>
<evidence type="ECO:0000313" key="10">
    <source>
        <dbReference type="Proteomes" id="UP001396898"/>
    </source>
</evidence>
<evidence type="ECO:0000313" key="9">
    <source>
        <dbReference type="EMBL" id="KAK8012865.1"/>
    </source>
</evidence>
<keyword evidence="4 7" id="KW-0472">Membrane</keyword>
<evidence type="ECO:0000256" key="3">
    <source>
        <dbReference type="ARBA" id="ARBA00022989"/>
    </source>
</evidence>
<proteinExistence type="inferred from homology"/>
<evidence type="ECO:0000256" key="7">
    <source>
        <dbReference type="SAM" id="Phobius"/>
    </source>
</evidence>
<reference evidence="9 10" key="1">
    <citation type="submission" date="2023-01" db="EMBL/GenBank/DDBJ databases">
        <title>Analysis of 21 Apiospora genomes using comparative genomics revels a genus with tremendous synthesis potential of carbohydrate active enzymes and secondary metabolites.</title>
        <authorList>
            <person name="Sorensen T."/>
        </authorList>
    </citation>
    <scope>NUCLEOTIDE SEQUENCE [LARGE SCALE GENOMIC DNA]</scope>
    <source>
        <strain evidence="9 10">CBS 20057</strain>
    </source>
</reference>
<evidence type="ECO:0000259" key="8">
    <source>
        <dbReference type="Pfam" id="PF20684"/>
    </source>
</evidence>
<dbReference type="InterPro" id="IPR049326">
    <property type="entry name" value="Rhodopsin_dom_fungi"/>
</dbReference>
<keyword evidence="3 7" id="KW-1133">Transmembrane helix</keyword>
<dbReference type="Proteomes" id="UP001396898">
    <property type="component" value="Unassembled WGS sequence"/>
</dbReference>
<evidence type="ECO:0000256" key="6">
    <source>
        <dbReference type="SAM" id="MobiDB-lite"/>
    </source>
</evidence>
<feature type="region of interest" description="Disordered" evidence="6">
    <location>
        <begin position="284"/>
        <end position="343"/>
    </location>
</feature>
<keyword evidence="10" id="KW-1185">Reference proteome</keyword>
<dbReference type="PANTHER" id="PTHR33048">
    <property type="entry name" value="PTH11-LIKE INTEGRAL MEMBRANE PROTEIN (AFU_ORTHOLOGUE AFUA_5G11245)"/>
    <property type="match status" value="1"/>
</dbReference>
<dbReference type="PANTHER" id="PTHR33048:SF47">
    <property type="entry name" value="INTEGRAL MEMBRANE PROTEIN-RELATED"/>
    <property type="match status" value="1"/>
</dbReference>
<feature type="transmembrane region" description="Helical" evidence="7">
    <location>
        <begin position="40"/>
        <end position="64"/>
    </location>
</feature>
<feature type="transmembrane region" description="Helical" evidence="7">
    <location>
        <begin position="160"/>
        <end position="190"/>
    </location>
</feature>
<comment type="similarity">
    <text evidence="5">Belongs to the SAT4 family.</text>
</comment>
<feature type="transmembrane region" description="Helical" evidence="7">
    <location>
        <begin position="202"/>
        <end position="222"/>
    </location>
</feature>
<evidence type="ECO:0000256" key="4">
    <source>
        <dbReference type="ARBA" id="ARBA00023136"/>
    </source>
</evidence>
<dbReference type="Pfam" id="PF20684">
    <property type="entry name" value="Fung_rhodopsin"/>
    <property type="match status" value="1"/>
</dbReference>
<evidence type="ECO:0000256" key="1">
    <source>
        <dbReference type="ARBA" id="ARBA00004141"/>
    </source>
</evidence>
<dbReference type="InterPro" id="IPR052337">
    <property type="entry name" value="SAT4-like"/>
</dbReference>
<dbReference type="EMBL" id="JAQQWI010000015">
    <property type="protein sequence ID" value="KAK8012865.1"/>
    <property type="molecule type" value="Genomic_DNA"/>
</dbReference>
<feature type="transmembrane region" description="Helical" evidence="7">
    <location>
        <begin position="119"/>
        <end position="140"/>
    </location>
</feature>
<feature type="transmembrane region" description="Helical" evidence="7">
    <location>
        <begin position="6"/>
        <end position="28"/>
    </location>
</feature>
<sequence>MSPRDAYFPIIVTFIVIDSIAVVLRFKVRSSKDAVGYDDFAMLLSFVGFVLFGAMELTAVRYGIGATVMEPTFDPAFAAKYFTIGSVVYILASGVSKVGVGLVLYRLGNSTDMRKMRMFLVGCIAVTAVWFLGGALVFGMQCQPLSKAWDLTGTAPGICMSVGVIGTAGIAISAGDVFFTTVFALSPVYMLRKVQIHFKLKLTILALLGLGLISAVMTIIRLKYVITVAKMTAETGIAGPDIVNITLEATIYSVLEVATSILAAAMTALRPLLVKLPCFRSVGSSDDSYPNDAAKPSYGRGASLSPRGPAYRLDDMATEVSRTDSQENMVHSPGTNIRKEHGA</sequence>
<gene>
    <name evidence="9" type="ORF">PG991_010240</name>
</gene>
<feature type="compositionally biased region" description="Polar residues" evidence="6">
    <location>
        <begin position="326"/>
        <end position="335"/>
    </location>
</feature>
<protein>
    <recommendedName>
        <fullName evidence="8">Rhodopsin domain-containing protein</fullName>
    </recommendedName>
</protein>